<geneLocation type="plasmid" evidence="2 3">
    <name>unnamed1</name>
</geneLocation>
<feature type="region of interest" description="Disordered" evidence="1">
    <location>
        <begin position="168"/>
        <end position="190"/>
    </location>
</feature>
<gene>
    <name evidence="2" type="ORF">DN051_43115</name>
</gene>
<sequence length="340" mass="36552">MGLGGFQKEGLARDVRTGRTWRLVCDEGAYLNGANMAPAPLAYWVAGLHGDITARIAEAAREARVVLDELDVVVTQGFGVKGSFAKGEATAQVHHMTCDVELVCDEDETTVRMLVEQALGRSSAMAAVAGAHHGRFSLSANGRATPVSNLPVCTEPLADPFLEHAQRPEPVETQPAAAPVPHPEGDKPPVMLTDDDDGIVSWRIRTDGGLDPATGLVASHVWFSENSATWTCLSDPANEAAPDPLVHFSIGTAFCFHTQLCRYVSIRRIPVDAPRLAQLSRFPTSGFEPLDTGLFLHGQVSAEDATNLMSAAANTCYAHRALSVEVEQRVSITHRRTRTP</sequence>
<dbReference type="Proteomes" id="UP000249616">
    <property type="component" value="Plasmid unnamed1"/>
</dbReference>
<dbReference type="EMBL" id="CP030074">
    <property type="protein sequence ID" value="AWW43362.1"/>
    <property type="molecule type" value="Genomic_DNA"/>
</dbReference>
<dbReference type="InterPro" id="IPR015946">
    <property type="entry name" value="KH_dom-like_a/b"/>
</dbReference>
<keyword evidence="2" id="KW-0614">Plasmid</keyword>
<accession>A0A2Z4JDY8</accession>
<dbReference type="SUPFAM" id="SSF82784">
    <property type="entry name" value="OsmC-like"/>
    <property type="match status" value="2"/>
</dbReference>
<dbReference type="InterPro" id="IPR036102">
    <property type="entry name" value="OsmC/Ohrsf"/>
</dbReference>
<dbReference type="KEGG" id="scad:DN051_43115"/>
<organism evidence="2 3">
    <name type="scientific">Streptomyces cadmiisoli</name>
    <dbReference type="NCBI Taxonomy" id="2184053"/>
    <lineage>
        <taxon>Bacteria</taxon>
        <taxon>Bacillati</taxon>
        <taxon>Actinomycetota</taxon>
        <taxon>Actinomycetes</taxon>
        <taxon>Kitasatosporales</taxon>
        <taxon>Streptomycetaceae</taxon>
        <taxon>Streptomyces</taxon>
        <taxon>Streptomyces aurantiacus group</taxon>
    </lineage>
</organism>
<keyword evidence="3" id="KW-1185">Reference proteome</keyword>
<reference evidence="3" key="1">
    <citation type="submission" date="2018-06" db="EMBL/GenBank/DDBJ databases">
        <authorList>
            <person name="Li K."/>
        </authorList>
    </citation>
    <scope>NUCLEOTIDE SEQUENCE [LARGE SCALE GENOMIC DNA]</scope>
    <source>
        <strain evidence="3">ZFG47</strain>
        <plasmid evidence="3">unnamed1</plasmid>
    </source>
</reference>
<evidence type="ECO:0000313" key="2">
    <source>
        <dbReference type="EMBL" id="AWW43362.1"/>
    </source>
</evidence>
<dbReference type="AlphaFoldDB" id="A0A2Z4JDY8"/>
<evidence type="ECO:0008006" key="4">
    <source>
        <dbReference type="Google" id="ProtNLM"/>
    </source>
</evidence>
<proteinExistence type="predicted"/>
<protein>
    <recommendedName>
        <fullName evidence="4">OsmC family peroxiredoxin</fullName>
    </recommendedName>
</protein>
<dbReference type="Gene3D" id="3.30.300.20">
    <property type="match status" value="2"/>
</dbReference>
<evidence type="ECO:0000313" key="3">
    <source>
        <dbReference type="Proteomes" id="UP000249616"/>
    </source>
</evidence>
<evidence type="ECO:0000256" key="1">
    <source>
        <dbReference type="SAM" id="MobiDB-lite"/>
    </source>
</evidence>
<name>A0A2Z4JDY8_9ACTN</name>